<sequence length="312" mass="36218">MDKVERKRLIKSLLSGRLSKKQRKAFADLESVDIEIKKQWNESGNRAADMAIKEQIWKKVKAKCEYRKNNRVLVEPRWYFAAASIALLLTIGGFWLTFKGDKIANELIKITAQQNQMYTLPDSSKVWMEPGSSIQYAKSFNKERKVWLSGNSLFEVYKHEGSTFQVYIDKAFIEVKGTCFHIKQTDAEKNEITLFRGKIEFNVESTGQKTVMKPLQRVIYNPRNAEMRVEQITNIKWENGKYNFTDIPLQELISIINQMYNSDVTLAKGINHESAFTGSIRYDEPLEDVVNKICFTLNLNKEEHANKIIIKK</sequence>
<dbReference type="PIRSF" id="PIRSF018266">
    <property type="entry name" value="FecR"/>
    <property type="match status" value="1"/>
</dbReference>
<protein>
    <submittedName>
        <fullName evidence="3">Anti-sigma factor</fullName>
    </submittedName>
</protein>
<dbReference type="Pfam" id="PF16344">
    <property type="entry name" value="FecR_C"/>
    <property type="match status" value="1"/>
</dbReference>
<evidence type="ECO:0000313" key="3">
    <source>
        <dbReference type="EMBL" id="CUP46864.1"/>
    </source>
</evidence>
<dbReference type="GO" id="GO:0016989">
    <property type="term" value="F:sigma factor antagonist activity"/>
    <property type="evidence" value="ECO:0007669"/>
    <property type="project" value="TreeGrafter"/>
</dbReference>
<accession>A0A174NDX9</accession>
<dbReference type="Gene3D" id="2.60.120.1440">
    <property type="match status" value="1"/>
</dbReference>
<dbReference type="PANTHER" id="PTHR30273">
    <property type="entry name" value="PERIPLASMIC SIGNAL SENSOR AND SIGMA FACTOR ACTIVATOR FECR-RELATED"/>
    <property type="match status" value="1"/>
</dbReference>
<evidence type="ECO:0000313" key="4">
    <source>
        <dbReference type="Proteomes" id="UP000095657"/>
    </source>
</evidence>
<reference evidence="3 4" key="1">
    <citation type="submission" date="2015-09" db="EMBL/GenBank/DDBJ databases">
        <authorList>
            <consortium name="Pathogen Informatics"/>
        </authorList>
    </citation>
    <scope>NUCLEOTIDE SEQUENCE [LARGE SCALE GENOMIC DNA]</scope>
    <source>
        <strain evidence="3 4">2789STDY5834880</strain>
    </source>
</reference>
<dbReference type="InterPro" id="IPR032508">
    <property type="entry name" value="FecR_C"/>
</dbReference>
<dbReference type="Gene3D" id="3.55.50.30">
    <property type="match status" value="1"/>
</dbReference>
<feature type="domain" description="FecR protein" evidence="1">
    <location>
        <begin position="110"/>
        <end position="200"/>
    </location>
</feature>
<dbReference type="InterPro" id="IPR006860">
    <property type="entry name" value="FecR"/>
</dbReference>
<feature type="domain" description="Protein FecR C-terminal" evidence="2">
    <location>
        <begin position="241"/>
        <end position="310"/>
    </location>
</feature>
<evidence type="ECO:0000259" key="1">
    <source>
        <dbReference type="Pfam" id="PF04773"/>
    </source>
</evidence>
<dbReference type="Pfam" id="PF04773">
    <property type="entry name" value="FecR"/>
    <property type="match status" value="1"/>
</dbReference>
<dbReference type="PANTHER" id="PTHR30273:SF2">
    <property type="entry name" value="PROTEIN FECR"/>
    <property type="match status" value="1"/>
</dbReference>
<dbReference type="Proteomes" id="UP000095657">
    <property type="component" value="Unassembled WGS sequence"/>
</dbReference>
<dbReference type="STRING" id="47678.ERS852494_02306"/>
<dbReference type="EMBL" id="CZAI01000005">
    <property type="protein sequence ID" value="CUP46864.1"/>
    <property type="molecule type" value="Genomic_DNA"/>
</dbReference>
<proteinExistence type="predicted"/>
<name>A0A174NDX9_9BACE</name>
<dbReference type="AlphaFoldDB" id="A0A174NDX9"/>
<dbReference type="InterPro" id="IPR012373">
    <property type="entry name" value="Ferrdict_sens_TM"/>
</dbReference>
<evidence type="ECO:0000259" key="2">
    <source>
        <dbReference type="Pfam" id="PF16344"/>
    </source>
</evidence>
<organism evidence="3 4">
    <name type="scientific">Bacteroides caccae</name>
    <dbReference type="NCBI Taxonomy" id="47678"/>
    <lineage>
        <taxon>Bacteria</taxon>
        <taxon>Pseudomonadati</taxon>
        <taxon>Bacteroidota</taxon>
        <taxon>Bacteroidia</taxon>
        <taxon>Bacteroidales</taxon>
        <taxon>Bacteroidaceae</taxon>
        <taxon>Bacteroides</taxon>
    </lineage>
</organism>
<gene>
    <name evidence="3" type="ORF">ERS852494_02306</name>
</gene>